<reference evidence="1" key="1">
    <citation type="journal article" date="2020" name="Nat. Commun.">
        <title>Large-scale genome sequencing of mycorrhizal fungi provides insights into the early evolution of symbiotic traits.</title>
        <authorList>
            <person name="Miyauchi S."/>
            <person name="Kiss E."/>
            <person name="Kuo A."/>
            <person name="Drula E."/>
            <person name="Kohler A."/>
            <person name="Sanchez-Garcia M."/>
            <person name="Morin E."/>
            <person name="Andreopoulos B."/>
            <person name="Barry K.W."/>
            <person name="Bonito G."/>
            <person name="Buee M."/>
            <person name="Carver A."/>
            <person name="Chen C."/>
            <person name="Cichocki N."/>
            <person name="Clum A."/>
            <person name="Culley D."/>
            <person name="Crous P.W."/>
            <person name="Fauchery L."/>
            <person name="Girlanda M."/>
            <person name="Hayes R.D."/>
            <person name="Keri Z."/>
            <person name="LaButti K."/>
            <person name="Lipzen A."/>
            <person name="Lombard V."/>
            <person name="Magnuson J."/>
            <person name="Maillard F."/>
            <person name="Murat C."/>
            <person name="Nolan M."/>
            <person name="Ohm R.A."/>
            <person name="Pangilinan J."/>
            <person name="Pereira M.F."/>
            <person name="Perotto S."/>
            <person name="Peter M."/>
            <person name="Pfister S."/>
            <person name="Riley R."/>
            <person name="Sitrit Y."/>
            <person name="Stielow J.B."/>
            <person name="Szollosi G."/>
            <person name="Zifcakova L."/>
            <person name="Stursova M."/>
            <person name="Spatafora J.W."/>
            <person name="Tedersoo L."/>
            <person name="Vaario L.M."/>
            <person name="Yamada A."/>
            <person name="Yan M."/>
            <person name="Wang P."/>
            <person name="Xu J."/>
            <person name="Bruns T."/>
            <person name="Baldrian P."/>
            <person name="Vilgalys R."/>
            <person name="Dunand C."/>
            <person name="Henrissat B."/>
            <person name="Grigoriev I.V."/>
            <person name="Hibbett D."/>
            <person name="Nagy L.G."/>
            <person name="Martin F.M."/>
        </authorList>
    </citation>
    <scope>NUCLEOTIDE SEQUENCE</scope>
    <source>
        <strain evidence="1">UP504</strain>
    </source>
</reference>
<evidence type="ECO:0000313" key="2">
    <source>
        <dbReference type="Proteomes" id="UP000886523"/>
    </source>
</evidence>
<dbReference type="EMBL" id="MU129273">
    <property type="protein sequence ID" value="KAF9504022.1"/>
    <property type="molecule type" value="Genomic_DNA"/>
</dbReference>
<dbReference type="Proteomes" id="UP000886523">
    <property type="component" value="Unassembled WGS sequence"/>
</dbReference>
<protein>
    <submittedName>
        <fullName evidence="1">Uncharacterized protein</fullName>
    </submittedName>
</protein>
<evidence type="ECO:0000313" key="1">
    <source>
        <dbReference type="EMBL" id="KAF9504022.1"/>
    </source>
</evidence>
<name>A0A9P6DHN5_9AGAM</name>
<feature type="non-terminal residue" evidence="1">
    <location>
        <position position="1"/>
    </location>
</feature>
<sequence>GVFPCALVSLSLAISLDMLEFMAELFVHVAPNKRAWVATLEKYLNACGYWFTTRDSLHCWFVNSLSHY</sequence>
<organism evidence="1 2">
    <name type="scientific">Hydnum rufescens UP504</name>
    <dbReference type="NCBI Taxonomy" id="1448309"/>
    <lineage>
        <taxon>Eukaryota</taxon>
        <taxon>Fungi</taxon>
        <taxon>Dikarya</taxon>
        <taxon>Basidiomycota</taxon>
        <taxon>Agaricomycotina</taxon>
        <taxon>Agaricomycetes</taxon>
        <taxon>Cantharellales</taxon>
        <taxon>Hydnaceae</taxon>
        <taxon>Hydnum</taxon>
    </lineage>
</organism>
<comment type="caution">
    <text evidence="1">The sequence shown here is derived from an EMBL/GenBank/DDBJ whole genome shotgun (WGS) entry which is preliminary data.</text>
</comment>
<gene>
    <name evidence="1" type="ORF">BS47DRAFT_1247537</name>
</gene>
<feature type="non-terminal residue" evidence="1">
    <location>
        <position position="68"/>
    </location>
</feature>
<keyword evidence="2" id="KW-1185">Reference proteome</keyword>
<proteinExistence type="predicted"/>
<accession>A0A9P6DHN5</accession>
<dbReference type="AlphaFoldDB" id="A0A9P6DHN5"/>